<keyword evidence="2 7" id="KW-1003">Cell membrane</keyword>
<dbReference type="RefSeq" id="WP_236987304.1">
    <property type="nucleotide sequence ID" value="NZ_AP023086.1"/>
</dbReference>
<dbReference type="NCBIfam" id="TIGR00544">
    <property type="entry name" value="lgt"/>
    <property type="match status" value="1"/>
</dbReference>
<dbReference type="AlphaFoldDB" id="A0AAN1WHQ5"/>
<feature type="transmembrane region" description="Helical" evidence="7">
    <location>
        <begin position="199"/>
        <end position="218"/>
    </location>
</feature>
<comment type="subcellular location">
    <subcellularLocation>
        <location evidence="7">Cell membrane</location>
        <topology evidence="7">Multi-pass membrane protein</topology>
    </subcellularLocation>
</comment>
<organism evidence="8 9">
    <name type="scientific">Marinagarivorans cellulosilyticus</name>
    <dbReference type="NCBI Taxonomy" id="2721545"/>
    <lineage>
        <taxon>Bacteria</taxon>
        <taxon>Pseudomonadati</taxon>
        <taxon>Pseudomonadota</taxon>
        <taxon>Gammaproteobacteria</taxon>
        <taxon>Cellvibrionales</taxon>
        <taxon>Cellvibrionaceae</taxon>
        <taxon>Marinagarivorans</taxon>
    </lineage>
</organism>
<dbReference type="InterPro" id="IPR001640">
    <property type="entry name" value="Lgt"/>
</dbReference>
<sequence>MFESPFMDAVIFTVPGTPLSINWYGLTFAATFLFGIWYANRRSDRAPAWGITREMNSDLLLYMIVGVIVGARLGYVLFYGLDQLLPFRETLNAAGDVISSRTVDFLFIFKIHEGGLSFHGGFLGVCVAYILFARKHRVNPFTIADWVVPIIPMGIVFVRMGNTINGELWGRVTESPLGVYFMALPENAMGAVVARHPSTIYEMVLEGVVMFIVMQWFIRKPRPRMAASGLFVMGYGFFRTAVEFFRQPDAQLGVNGFLYGTDWITRGMTLSVPMIFAGAAMLVIAYHRNVYDHARQPSSRAAT</sequence>
<dbReference type="Pfam" id="PF01790">
    <property type="entry name" value="LGT"/>
    <property type="match status" value="1"/>
</dbReference>
<evidence type="ECO:0000313" key="8">
    <source>
        <dbReference type="EMBL" id="BCD97825.1"/>
    </source>
</evidence>
<comment type="similarity">
    <text evidence="1 7">Belongs to the Lgt family.</text>
</comment>
<feature type="transmembrane region" description="Helical" evidence="7">
    <location>
        <begin position="20"/>
        <end position="39"/>
    </location>
</feature>
<comment type="function">
    <text evidence="7">Catalyzes the transfer of the diacylglyceryl group from phosphatidylglycerol to the sulfhydryl group of the N-terminal cysteine of a prolipoprotein, the first step in the formation of mature lipoproteins.</text>
</comment>
<dbReference type="GO" id="GO:0005886">
    <property type="term" value="C:plasma membrane"/>
    <property type="evidence" value="ECO:0007669"/>
    <property type="project" value="UniProtKB-SubCell"/>
</dbReference>
<feature type="transmembrane region" description="Helical" evidence="7">
    <location>
        <begin position="59"/>
        <end position="81"/>
    </location>
</feature>
<feature type="binding site" evidence="7">
    <location>
        <position position="159"/>
    </location>
    <ligand>
        <name>a 1,2-diacyl-sn-glycero-3-phospho-(1'-sn-glycerol)</name>
        <dbReference type="ChEBI" id="CHEBI:64716"/>
    </ligand>
</feature>
<evidence type="ECO:0000256" key="7">
    <source>
        <dbReference type="HAMAP-Rule" id="MF_01147"/>
    </source>
</evidence>
<evidence type="ECO:0000256" key="3">
    <source>
        <dbReference type="ARBA" id="ARBA00022679"/>
    </source>
</evidence>
<reference evidence="8 9" key="1">
    <citation type="journal article" date="2022" name="IScience">
        <title>An ultrasensitive nanofiber-based assay for enzymatic hydrolysis and deep-sea microbial degradation of cellulose.</title>
        <authorList>
            <person name="Tsudome M."/>
            <person name="Tachioka M."/>
            <person name="Miyazaki M."/>
            <person name="Uchimura K."/>
            <person name="Tsuda M."/>
            <person name="Takaki Y."/>
            <person name="Deguchi S."/>
        </authorList>
    </citation>
    <scope>NUCLEOTIDE SEQUENCE [LARGE SCALE GENOMIC DNA]</scope>
    <source>
        <strain evidence="8 9">GE09</strain>
    </source>
</reference>
<evidence type="ECO:0000256" key="1">
    <source>
        <dbReference type="ARBA" id="ARBA00007150"/>
    </source>
</evidence>
<dbReference type="HAMAP" id="MF_01147">
    <property type="entry name" value="Lgt"/>
    <property type="match status" value="1"/>
</dbReference>
<feature type="transmembrane region" description="Helical" evidence="7">
    <location>
        <begin position="225"/>
        <end position="245"/>
    </location>
</feature>
<evidence type="ECO:0000256" key="4">
    <source>
        <dbReference type="ARBA" id="ARBA00022692"/>
    </source>
</evidence>
<name>A0AAN1WHQ5_9GAMM</name>
<protein>
    <recommendedName>
        <fullName evidence="7">Phosphatidylglycerol--prolipoprotein diacylglyceryl transferase</fullName>
        <ecNumber evidence="7">2.5.1.145</ecNumber>
    </recommendedName>
</protein>
<proteinExistence type="inferred from homology"/>
<feature type="transmembrane region" description="Helical" evidence="7">
    <location>
        <begin position="114"/>
        <end position="132"/>
    </location>
</feature>
<dbReference type="KEGG" id="marq:MARGE09_P2026"/>
<accession>A0AAN1WHQ5</accession>
<dbReference type="EC" id="2.5.1.145" evidence="7"/>
<keyword evidence="5 7" id="KW-1133">Transmembrane helix</keyword>
<dbReference type="EMBL" id="AP023086">
    <property type="protein sequence ID" value="BCD97825.1"/>
    <property type="molecule type" value="Genomic_DNA"/>
</dbReference>
<dbReference type="PANTHER" id="PTHR30589:SF0">
    <property type="entry name" value="PHOSPHATIDYLGLYCEROL--PROLIPOPROTEIN DIACYLGLYCERYL TRANSFERASE"/>
    <property type="match status" value="1"/>
</dbReference>
<dbReference type="PANTHER" id="PTHR30589">
    <property type="entry name" value="PROLIPOPROTEIN DIACYLGLYCERYL TRANSFERASE"/>
    <property type="match status" value="1"/>
</dbReference>
<comment type="pathway">
    <text evidence="7">Protein modification; lipoprotein biosynthesis (diacylglyceryl transfer).</text>
</comment>
<evidence type="ECO:0000256" key="5">
    <source>
        <dbReference type="ARBA" id="ARBA00022989"/>
    </source>
</evidence>
<keyword evidence="4 7" id="KW-0812">Transmembrane</keyword>
<evidence type="ECO:0000313" key="9">
    <source>
        <dbReference type="Proteomes" id="UP001320119"/>
    </source>
</evidence>
<comment type="catalytic activity">
    <reaction evidence="7">
        <text>L-cysteinyl-[prolipoprotein] + a 1,2-diacyl-sn-glycero-3-phospho-(1'-sn-glycerol) = an S-1,2-diacyl-sn-glyceryl-L-cysteinyl-[prolipoprotein] + sn-glycerol 1-phosphate + H(+)</text>
        <dbReference type="Rhea" id="RHEA:56712"/>
        <dbReference type="Rhea" id="RHEA-COMP:14679"/>
        <dbReference type="Rhea" id="RHEA-COMP:14680"/>
        <dbReference type="ChEBI" id="CHEBI:15378"/>
        <dbReference type="ChEBI" id="CHEBI:29950"/>
        <dbReference type="ChEBI" id="CHEBI:57685"/>
        <dbReference type="ChEBI" id="CHEBI:64716"/>
        <dbReference type="ChEBI" id="CHEBI:140658"/>
        <dbReference type="EC" id="2.5.1.145"/>
    </reaction>
</comment>
<dbReference type="Proteomes" id="UP001320119">
    <property type="component" value="Chromosome"/>
</dbReference>
<feature type="transmembrane region" description="Helical" evidence="7">
    <location>
        <begin position="265"/>
        <end position="286"/>
    </location>
</feature>
<gene>
    <name evidence="7" type="primary">lgt</name>
    <name evidence="8" type="ORF">MARGE09_P2026</name>
</gene>
<feature type="transmembrane region" description="Helical" evidence="7">
    <location>
        <begin position="144"/>
        <end position="161"/>
    </location>
</feature>
<dbReference type="GO" id="GO:0008961">
    <property type="term" value="F:phosphatidylglycerol-prolipoprotein diacylglyceryl transferase activity"/>
    <property type="evidence" value="ECO:0007669"/>
    <property type="project" value="UniProtKB-UniRule"/>
</dbReference>
<keyword evidence="3 7" id="KW-0808">Transferase</keyword>
<dbReference type="GO" id="GO:0042158">
    <property type="term" value="P:lipoprotein biosynthetic process"/>
    <property type="evidence" value="ECO:0007669"/>
    <property type="project" value="UniProtKB-UniRule"/>
</dbReference>
<keyword evidence="6 7" id="KW-0472">Membrane</keyword>
<evidence type="ECO:0000256" key="6">
    <source>
        <dbReference type="ARBA" id="ARBA00023136"/>
    </source>
</evidence>
<keyword evidence="9" id="KW-1185">Reference proteome</keyword>
<evidence type="ECO:0000256" key="2">
    <source>
        <dbReference type="ARBA" id="ARBA00022475"/>
    </source>
</evidence>